<proteinExistence type="predicted"/>
<protein>
    <submittedName>
        <fullName evidence="2">Membrane protein</fullName>
    </submittedName>
</protein>
<reference evidence="2 3" key="1">
    <citation type="submission" date="2015-02" db="EMBL/GenBank/DDBJ databases">
        <authorList>
            <person name="Ju K.-S."/>
            <person name="Doroghazi J.R."/>
            <person name="Metcalf W."/>
        </authorList>
    </citation>
    <scope>NUCLEOTIDE SEQUENCE [LARGE SCALE GENOMIC DNA]</scope>
    <source>
        <strain evidence="2 3">NRRL ISP-5550</strain>
    </source>
</reference>
<dbReference type="Proteomes" id="UP000033551">
    <property type="component" value="Unassembled WGS sequence"/>
</dbReference>
<accession>A0A0F4JST7</accession>
<keyword evidence="3" id="KW-1185">Reference proteome</keyword>
<feature type="transmembrane region" description="Helical" evidence="1">
    <location>
        <begin position="6"/>
        <end position="25"/>
    </location>
</feature>
<dbReference type="EMBL" id="JZWV01000185">
    <property type="protein sequence ID" value="KJY36006.1"/>
    <property type="molecule type" value="Genomic_DNA"/>
</dbReference>
<dbReference type="GO" id="GO:0005886">
    <property type="term" value="C:plasma membrane"/>
    <property type="evidence" value="ECO:0007669"/>
    <property type="project" value="InterPro"/>
</dbReference>
<keyword evidence="1" id="KW-0472">Membrane</keyword>
<keyword evidence="1" id="KW-1133">Transmembrane helix</keyword>
<dbReference type="GO" id="GO:0008556">
    <property type="term" value="F:P-type potassium transmembrane transporter activity"/>
    <property type="evidence" value="ECO:0007669"/>
    <property type="project" value="InterPro"/>
</dbReference>
<organism evidence="2 3">
    <name type="scientific">Streptomyces katrae</name>
    <dbReference type="NCBI Taxonomy" id="68223"/>
    <lineage>
        <taxon>Bacteria</taxon>
        <taxon>Bacillati</taxon>
        <taxon>Actinomycetota</taxon>
        <taxon>Actinomycetes</taxon>
        <taxon>Kitasatosporales</taxon>
        <taxon>Streptomycetaceae</taxon>
        <taxon>Streptomyces</taxon>
    </lineage>
</organism>
<evidence type="ECO:0000313" key="2">
    <source>
        <dbReference type="EMBL" id="KJY36006.1"/>
    </source>
</evidence>
<dbReference type="PATRIC" id="fig|68223.7.peg.5015"/>
<dbReference type="NCBIfam" id="TIGR02115">
    <property type="entry name" value="potass_kdpF"/>
    <property type="match status" value="1"/>
</dbReference>
<dbReference type="RefSeq" id="WP_045946848.1">
    <property type="nucleotide sequence ID" value="NZ_JZWV01000185.1"/>
</dbReference>
<dbReference type="InterPro" id="IPR011726">
    <property type="entry name" value="KdpF"/>
</dbReference>
<evidence type="ECO:0000313" key="3">
    <source>
        <dbReference type="Proteomes" id="UP000033551"/>
    </source>
</evidence>
<sequence length="29" mass="3173">MGTENVVGIIIAVCLAGYLVLAYLFPERF</sequence>
<evidence type="ECO:0000256" key="1">
    <source>
        <dbReference type="SAM" id="Phobius"/>
    </source>
</evidence>
<comment type="caution">
    <text evidence="2">The sequence shown here is derived from an EMBL/GenBank/DDBJ whole genome shotgun (WGS) entry which is preliminary data.</text>
</comment>
<name>A0A0F4JST7_9ACTN</name>
<dbReference type="AlphaFoldDB" id="A0A0F4JST7"/>
<keyword evidence="1" id="KW-0812">Transmembrane</keyword>
<dbReference type="Pfam" id="PF09604">
    <property type="entry name" value="Potass_KdpF"/>
    <property type="match status" value="1"/>
</dbReference>
<gene>
    <name evidence="2" type="ORF">VR44_08845</name>
</gene>